<sequence length="377" mass="43874">MTNVTIIIRQPLERRPPIATLLNCLCKMGYRIVLICTEVQDKSKKQYEDNVNFKIITIPTYKLGIVNKIISWMMFRRKVFSFLKRNPEYYSKSILWIGSADAALALGKKLFKFNYIFHCFELYDAFPWYKRKLKKIMQNAKLNITPEDNRGAIFRSWYKLKETPITLPNKPFFHPQKRNLNIDNTIASQIIEKLKDKKIILYQGGIVKGRDVSQIAKAIEQIDDDWVLVLMGYTDRSRYLADLLKQYPKTVYIPPVPAPYHLQITSWARIGIVSYAFDDLNHVFCAPNKTWEYTGFGIPMLGNNVPGIMNDLKKYGSGEFINLQNDDVNEIIDAINRIDFNYNSYSKNTLTFYNSVDIYQIISHIIKEVDGKIAVSK</sequence>
<reference evidence="1" key="1">
    <citation type="submission" date="2019-03" db="EMBL/GenBank/DDBJ databases">
        <title>Single cell metagenomics reveals metabolic interactions within the superorganism composed of flagellate Streblomastix strix and complex community of Bacteroidetes bacteria on its surface.</title>
        <authorList>
            <person name="Treitli S.C."/>
            <person name="Kolisko M."/>
            <person name="Husnik F."/>
            <person name="Keeling P."/>
            <person name="Hampl V."/>
        </authorList>
    </citation>
    <scope>NUCLEOTIDE SEQUENCE</scope>
    <source>
        <strain evidence="1">STM</strain>
    </source>
</reference>
<gene>
    <name evidence="1" type="ORF">EZS27_017274</name>
</gene>
<evidence type="ECO:0000313" key="1">
    <source>
        <dbReference type="EMBL" id="KAA6334394.1"/>
    </source>
</evidence>
<comment type="caution">
    <text evidence="1">The sequence shown here is derived from an EMBL/GenBank/DDBJ whole genome shotgun (WGS) entry which is preliminary data.</text>
</comment>
<accession>A0A5J4RLH0</accession>
<name>A0A5J4RLH0_9ZZZZ</name>
<evidence type="ECO:0008006" key="2">
    <source>
        <dbReference type="Google" id="ProtNLM"/>
    </source>
</evidence>
<organism evidence="1">
    <name type="scientific">termite gut metagenome</name>
    <dbReference type="NCBI Taxonomy" id="433724"/>
    <lineage>
        <taxon>unclassified sequences</taxon>
        <taxon>metagenomes</taxon>
        <taxon>organismal metagenomes</taxon>
    </lineage>
</organism>
<dbReference type="Gene3D" id="3.40.50.2000">
    <property type="entry name" value="Glycogen Phosphorylase B"/>
    <property type="match status" value="2"/>
</dbReference>
<dbReference type="SUPFAM" id="SSF53756">
    <property type="entry name" value="UDP-Glycosyltransferase/glycogen phosphorylase"/>
    <property type="match status" value="1"/>
</dbReference>
<dbReference type="EMBL" id="SNRY01001003">
    <property type="protein sequence ID" value="KAA6334394.1"/>
    <property type="molecule type" value="Genomic_DNA"/>
</dbReference>
<dbReference type="AlphaFoldDB" id="A0A5J4RLH0"/>
<proteinExistence type="predicted"/>
<protein>
    <recommendedName>
        <fullName evidence="2">Glycosyl transferase family 1 domain-containing protein</fullName>
    </recommendedName>
</protein>